<dbReference type="InterPro" id="IPR026891">
    <property type="entry name" value="Fn3-like"/>
</dbReference>
<dbReference type="Gene3D" id="2.60.40.10">
    <property type="entry name" value="Immunoglobulins"/>
    <property type="match status" value="1"/>
</dbReference>
<dbReference type="Gene3D" id="3.40.50.1700">
    <property type="entry name" value="Glycoside hydrolase family 3 C-terminal domain"/>
    <property type="match status" value="1"/>
</dbReference>
<dbReference type="InterPro" id="IPR002772">
    <property type="entry name" value="Glyco_hydro_3_C"/>
</dbReference>
<keyword evidence="1 5" id="KW-0378">Hydrolase</keyword>
<dbReference type="GO" id="GO:0009251">
    <property type="term" value="P:glucan catabolic process"/>
    <property type="evidence" value="ECO:0007669"/>
    <property type="project" value="TreeGrafter"/>
</dbReference>
<dbReference type="PANTHER" id="PTHR30620:SF123">
    <property type="entry name" value="BETA-XYLOSIDASE"/>
    <property type="match status" value="1"/>
</dbReference>
<dbReference type="Pfam" id="PF01915">
    <property type="entry name" value="Glyco_hydro_3_C"/>
    <property type="match status" value="1"/>
</dbReference>
<evidence type="ECO:0000259" key="4">
    <source>
        <dbReference type="Pfam" id="PF14310"/>
    </source>
</evidence>
<evidence type="ECO:0000259" key="2">
    <source>
        <dbReference type="Pfam" id="PF00933"/>
    </source>
</evidence>
<name>F2N9A5_CORGP</name>
<feature type="domain" description="Fibronectin type III-like" evidence="4">
    <location>
        <begin position="694"/>
        <end position="742"/>
    </location>
</feature>
<proteinExistence type="predicted"/>
<protein>
    <submittedName>
        <fullName evidence="5">Glycoside hydrolase family 3 domain protein</fullName>
    </submittedName>
</protein>
<gene>
    <name evidence="5" type="ordered locus">Corgl_1758</name>
</gene>
<dbReference type="Pfam" id="PF00933">
    <property type="entry name" value="Glyco_hydro_3"/>
    <property type="match status" value="1"/>
</dbReference>
<dbReference type="InterPro" id="IPR013783">
    <property type="entry name" value="Ig-like_fold"/>
</dbReference>
<dbReference type="RefSeq" id="WP_013709595.1">
    <property type="nucleotide sequence ID" value="NC_015389.1"/>
</dbReference>
<dbReference type="InterPro" id="IPR001764">
    <property type="entry name" value="Glyco_hydro_3_N"/>
</dbReference>
<dbReference type="Pfam" id="PF14310">
    <property type="entry name" value="Fn3-like"/>
    <property type="match status" value="1"/>
</dbReference>
<keyword evidence="6" id="KW-1185">Reference proteome</keyword>
<dbReference type="STRING" id="700015.Corgl_1758"/>
<dbReference type="InterPro" id="IPR036881">
    <property type="entry name" value="Glyco_hydro_3_C_sf"/>
</dbReference>
<dbReference type="PANTHER" id="PTHR30620">
    <property type="entry name" value="PERIPLASMIC BETA-GLUCOSIDASE-RELATED"/>
    <property type="match status" value="1"/>
</dbReference>
<evidence type="ECO:0000256" key="1">
    <source>
        <dbReference type="ARBA" id="ARBA00022801"/>
    </source>
</evidence>
<dbReference type="PRINTS" id="PR00133">
    <property type="entry name" value="GLHYDRLASE3"/>
</dbReference>
<feature type="domain" description="Glycoside hydrolase family 3 C-terminal" evidence="3">
    <location>
        <begin position="412"/>
        <end position="657"/>
    </location>
</feature>
<dbReference type="EMBL" id="CP002628">
    <property type="protein sequence ID" value="AEB07853.1"/>
    <property type="molecule type" value="Genomic_DNA"/>
</dbReference>
<evidence type="ECO:0000313" key="5">
    <source>
        <dbReference type="EMBL" id="AEB07853.1"/>
    </source>
</evidence>
<dbReference type="KEGG" id="cgo:Corgl_1758"/>
<dbReference type="SUPFAM" id="SSF52279">
    <property type="entry name" value="Beta-D-glucan exohydrolase, C-terminal domain"/>
    <property type="match status" value="1"/>
</dbReference>
<dbReference type="HOGENOM" id="CLU_004542_5_1_11"/>
<feature type="domain" description="Glycoside hydrolase family 3 N-terminal" evidence="2">
    <location>
        <begin position="97"/>
        <end position="373"/>
    </location>
</feature>
<dbReference type="eggNOG" id="COG1472">
    <property type="taxonomic scope" value="Bacteria"/>
</dbReference>
<evidence type="ECO:0000259" key="3">
    <source>
        <dbReference type="Pfam" id="PF01915"/>
    </source>
</evidence>
<dbReference type="AlphaFoldDB" id="F2N9A5"/>
<dbReference type="GO" id="GO:0008422">
    <property type="term" value="F:beta-glucosidase activity"/>
    <property type="evidence" value="ECO:0007669"/>
    <property type="project" value="TreeGrafter"/>
</dbReference>
<dbReference type="Proteomes" id="UP000006851">
    <property type="component" value="Chromosome"/>
</dbReference>
<dbReference type="InterPro" id="IPR017853">
    <property type="entry name" value="GH"/>
</dbReference>
<dbReference type="SUPFAM" id="SSF51445">
    <property type="entry name" value="(Trans)glycosidases"/>
    <property type="match status" value="1"/>
</dbReference>
<accession>F2N9A5</accession>
<dbReference type="InterPro" id="IPR036962">
    <property type="entry name" value="Glyco_hydro_3_N_sf"/>
</dbReference>
<organism evidence="5 6">
    <name type="scientific">Coriobacterium glomerans (strain ATCC 49209 / DSM 20642 / JCM 10262 / PW2)</name>
    <dbReference type="NCBI Taxonomy" id="700015"/>
    <lineage>
        <taxon>Bacteria</taxon>
        <taxon>Bacillati</taxon>
        <taxon>Actinomycetota</taxon>
        <taxon>Coriobacteriia</taxon>
        <taxon>Coriobacteriales</taxon>
        <taxon>Coriobacteriaceae</taxon>
        <taxon>Coriobacterium</taxon>
    </lineage>
</organism>
<sequence>MSDFPYTDSSLTIRARVEDLLGRMSLEEKIGQINQHLYGWQCVSQSQTGSWYLTDMFKRHVEWSKGLGALYGAFRADPWSKIDFTNGVRGRDGWRITNLIQDYVKSHSRWGIPALIVEECPHGHQGLDGISYPTNIGRGCMFNTDLIREGAHLMGRELSCMGVDLALVSTLDLARDPRWGRTEECFGEEPYLSAKYSEAIVEGFQGRLIRHGSSFLDRPVHTREPQERPVGAVLKHCIAQGDAQGGHNSGTVVIGDREFNDVYMPLMRAGREAVGIMAAYNDIDGVPCHSNTALLTDVLRTNVGFQGIVMADGIALDRLFGPYPTISAAAAAALTAGVDMSLWDDAFLHVDSAIKQNLTSELDLNRAVARVLSIKFLLGLFDRPPLTDPGEEYERVLKRSRELNFETARRTMVLVKNNGTLPFDESGKSIAVLGPNADSVYSMLGDYTAPQDDDSLAATILHELRKISPSATFTYAKGCEIRQIDGQDEALDDALACAQASDAVVLCLGGSSERNFNMEFLRNGAVSSRGANMDSGENVDVASLSLGGCQMQMAREVAKLGKPMVSVLVQGRPYDIQELEQLSDAVLIAWYPGQSGGAAVARVLTGADNPSGKLSISYPRNASQLPVYHHQRRSFGNADYLDEPGSPLHPFGFGLSYTNISYHDLIAHISEDNVEIRVQVRNLGDRGAIETILAYVELIGGGVLQREMLQGFESVKLNPGEVQSVIIRFDRSAFSYMDARRNLATASRARIRVNELETLIDLSEGTASRMTDA</sequence>
<reference evidence="6" key="1">
    <citation type="journal article" date="2013" name="Stand. Genomic Sci.">
        <title>Complete genome sequence of Coriobacterium glomerans type strain (PW2(T)) from the midgut of Pyrrhocoris apterus L. (red soldier bug).</title>
        <authorList>
            <person name="Stackebrandt E."/>
            <person name="Zeytun A."/>
            <person name="Lapidus A."/>
            <person name="Nolan M."/>
            <person name="Lucas S."/>
            <person name="Hammon N."/>
            <person name="Deshpande S."/>
            <person name="Cheng J.F."/>
            <person name="Tapia R."/>
            <person name="Goodwin L.A."/>
            <person name="Pitluck S."/>
            <person name="Liolios K."/>
            <person name="Pagani I."/>
            <person name="Ivanova N."/>
            <person name="Mavromatis K."/>
            <person name="Mikhailova N."/>
            <person name="Huntemann M."/>
            <person name="Pati A."/>
            <person name="Chen A."/>
            <person name="Palaniappan K."/>
            <person name="Chang Y.J."/>
            <person name="Land M."/>
            <person name="Hauser L."/>
            <person name="Rohde M."/>
            <person name="Pukall R."/>
            <person name="Goker M."/>
            <person name="Detter J.C."/>
            <person name="Woyke T."/>
            <person name="Bristow J."/>
            <person name="Eisen J.A."/>
            <person name="Markowitz V."/>
            <person name="Hugenholtz P."/>
            <person name="Kyrpides N.C."/>
            <person name="Klenk H.P."/>
        </authorList>
    </citation>
    <scope>NUCLEOTIDE SEQUENCE</scope>
    <source>
        <strain evidence="6">ATCC 49209 / DSM 20642 / JCM 10262 / PW2</strain>
    </source>
</reference>
<evidence type="ECO:0000313" key="6">
    <source>
        <dbReference type="Proteomes" id="UP000006851"/>
    </source>
</evidence>
<dbReference type="Gene3D" id="3.20.20.300">
    <property type="entry name" value="Glycoside hydrolase, family 3, N-terminal domain"/>
    <property type="match status" value="1"/>
</dbReference>
<dbReference type="InterPro" id="IPR051915">
    <property type="entry name" value="Cellulose_Degrad_GH3"/>
</dbReference>